<accession>A0A9W6Y348</accession>
<dbReference type="EMBL" id="BSXT01003462">
    <property type="protein sequence ID" value="GMF54221.1"/>
    <property type="molecule type" value="Genomic_DNA"/>
</dbReference>
<gene>
    <name evidence="1" type="ORF">Pfra01_002257500</name>
</gene>
<organism evidence="1 2">
    <name type="scientific">Phytophthora fragariaefolia</name>
    <dbReference type="NCBI Taxonomy" id="1490495"/>
    <lineage>
        <taxon>Eukaryota</taxon>
        <taxon>Sar</taxon>
        <taxon>Stramenopiles</taxon>
        <taxon>Oomycota</taxon>
        <taxon>Peronosporomycetes</taxon>
        <taxon>Peronosporales</taxon>
        <taxon>Peronosporaceae</taxon>
        <taxon>Phytophthora</taxon>
    </lineage>
</organism>
<dbReference type="AlphaFoldDB" id="A0A9W6Y348"/>
<comment type="caution">
    <text evidence="1">The sequence shown here is derived from an EMBL/GenBank/DDBJ whole genome shotgun (WGS) entry which is preliminary data.</text>
</comment>
<name>A0A9W6Y348_9STRA</name>
<keyword evidence="2" id="KW-1185">Reference proteome</keyword>
<reference evidence="1" key="1">
    <citation type="submission" date="2023-04" db="EMBL/GenBank/DDBJ databases">
        <title>Phytophthora fragariaefolia NBRC 109709.</title>
        <authorList>
            <person name="Ichikawa N."/>
            <person name="Sato H."/>
            <person name="Tonouchi N."/>
        </authorList>
    </citation>
    <scope>NUCLEOTIDE SEQUENCE</scope>
    <source>
        <strain evidence="1">NBRC 109709</strain>
    </source>
</reference>
<evidence type="ECO:0000313" key="2">
    <source>
        <dbReference type="Proteomes" id="UP001165121"/>
    </source>
</evidence>
<evidence type="ECO:0000313" key="1">
    <source>
        <dbReference type="EMBL" id="GMF54221.1"/>
    </source>
</evidence>
<sequence length="270" mass="29003">MSSRSILSAVVVPTTCSSDLLSEEDAVHVVETDEQLAIALQVGTDDQLSTTAPVDRLGVPVAPMGIDAEQQEVVPVSNSATSFGQSIRLGMIATVGAEPKRTKNYRGLVSSFNVSMPTTCHPNFQLVLSGGKSTPSPAMPRNLTAAPSFLPLCSVCPVCRADIRLVLPHTGTEEGLFWEWLGHSEPPLPASFKEGFKKAFRRLSDSALVMRTGSVCKSSAFGSLTARPYAGDTKNSPRLQRRASWTSAILHGKSVPKQSLQRQHEMCLIL</sequence>
<dbReference type="Proteomes" id="UP001165121">
    <property type="component" value="Unassembled WGS sequence"/>
</dbReference>
<protein>
    <submittedName>
        <fullName evidence="1">Unnamed protein product</fullName>
    </submittedName>
</protein>
<proteinExistence type="predicted"/>